<feature type="domain" description="ANTAR" evidence="4">
    <location>
        <begin position="169"/>
        <end position="230"/>
    </location>
</feature>
<evidence type="ECO:0000313" key="6">
    <source>
        <dbReference type="Proteomes" id="UP000198960"/>
    </source>
</evidence>
<keyword evidence="1" id="KW-0805">Transcription regulation</keyword>
<dbReference type="RefSeq" id="WP_139220437.1">
    <property type="nucleotide sequence ID" value="NZ_FOEE01000004.1"/>
</dbReference>
<dbReference type="InterPro" id="IPR029016">
    <property type="entry name" value="GAF-like_dom_sf"/>
</dbReference>
<accession>A0A1H8SGY1</accession>
<dbReference type="InterPro" id="IPR005561">
    <property type="entry name" value="ANTAR"/>
</dbReference>
<dbReference type="Gene3D" id="3.30.450.40">
    <property type="match status" value="1"/>
</dbReference>
<keyword evidence="2" id="KW-0804">Transcription</keyword>
<dbReference type="SMART" id="SM00065">
    <property type="entry name" value="GAF"/>
    <property type="match status" value="1"/>
</dbReference>
<dbReference type="InterPro" id="IPR036388">
    <property type="entry name" value="WH-like_DNA-bd_sf"/>
</dbReference>
<dbReference type="PROSITE" id="PS50921">
    <property type="entry name" value="ANTAR"/>
    <property type="match status" value="1"/>
</dbReference>
<dbReference type="AlphaFoldDB" id="A0A1H8SGY1"/>
<sequence length="261" mass="27177">MAGTRVAEILAGLAAAGPPDTWPQLLVDGCREATHMTGIGMSFVDDAGIGEVVAATGGVPRRLAALQFALGEGPSLEASRLHRPVLCPDLPSDADARWPAFAPGAHVEGVAASFAFPLGVGAIVLGVLDLYRDVGGPLTGTELRDAYAYADAAVAVLLHLHDRARGVHLNGAHPDGSGLTDLVDRRAVVHQAVGMLSAQLDLALPDALLRLRAHAWSRDRAISDIAADVVARRLRFDHSQDGTVDGREDTGPDGEPGRTPP</sequence>
<feature type="compositionally biased region" description="Basic and acidic residues" evidence="3">
    <location>
        <begin position="239"/>
        <end position="250"/>
    </location>
</feature>
<dbReference type="Pfam" id="PF03861">
    <property type="entry name" value="ANTAR"/>
    <property type="match status" value="1"/>
</dbReference>
<dbReference type="Proteomes" id="UP000198960">
    <property type="component" value="Unassembled WGS sequence"/>
</dbReference>
<evidence type="ECO:0000256" key="1">
    <source>
        <dbReference type="ARBA" id="ARBA00023015"/>
    </source>
</evidence>
<dbReference type="Gene3D" id="1.10.10.10">
    <property type="entry name" value="Winged helix-like DNA-binding domain superfamily/Winged helix DNA-binding domain"/>
    <property type="match status" value="1"/>
</dbReference>
<dbReference type="STRING" id="673521.SAMN05660991_01681"/>
<feature type="region of interest" description="Disordered" evidence="3">
    <location>
        <begin position="239"/>
        <end position="261"/>
    </location>
</feature>
<dbReference type="SUPFAM" id="SSF55781">
    <property type="entry name" value="GAF domain-like"/>
    <property type="match status" value="1"/>
</dbReference>
<dbReference type="EMBL" id="FOEE01000004">
    <property type="protein sequence ID" value="SEO77558.1"/>
    <property type="molecule type" value="Genomic_DNA"/>
</dbReference>
<evidence type="ECO:0000256" key="3">
    <source>
        <dbReference type="SAM" id="MobiDB-lite"/>
    </source>
</evidence>
<keyword evidence="6" id="KW-1185">Reference proteome</keyword>
<reference evidence="6" key="1">
    <citation type="submission" date="2016-10" db="EMBL/GenBank/DDBJ databases">
        <authorList>
            <person name="Varghese N."/>
            <person name="Submissions S."/>
        </authorList>
    </citation>
    <scope>NUCLEOTIDE SEQUENCE [LARGE SCALE GENOMIC DNA]</scope>
    <source>
        <strain evidence="6">DSM 45413</strain>
    </source>
</reference>
<organism evidence="5 6">
    <name type="scientific">Trujillonella endophytica</name>
    <dbReference type="NCBI Taxonomy" id="673521"/>
    <lineage>
        <taxon>Bacteria</taxon>
        <taxon>Bacillati</taxon>
        <taxon>Actinomycetota</taxon>
        <taxon>Actinomycetes</taxon>
        <taxon>Geodermatophilales</taxon>
        <taxon>Geodermatophilaceae</taxon>
        <taxon>Trujillonella</taxon>
    </lineage>
</organism>
<dbReference type="GO" id="GO:0003723">
    <property type="term" value="F:RNA binding"/>
    <property type="evidence" value="ECO:0007669"/>
    <property type="project" value="InterPro"/>
</dbReference>
<protein>
    <submittedName>
        <fullName evidence="5">ANTAR domain-containing protein</fullName>
    </submittedName>
</protein>
<dbReference type="OrthoDB" id="7466251at2"/>
<name>A0A1H8SGY1_9ACTN</name>
<evidence type="ECO:0000256" key="2">
    <source>
        <dbReference type="ARBA" id="ARBA00023163"/>
    </source>
</evidence>
<dbReference type="InterPro" id="IPR003018">
    <property type="entry name" value="GAF"/>
</dbReference>
<gene>
    <name evidence="5" type="ORF">SAMN05660991_01681</name>
</gene>
<proteinExistence type="predicted"/>
<evidence type="ECO:0000259" key="4">
    <source>
        <dbReference type="PROSITE" id="PS50921"/>
    </source>
</evidence>
<dbReference type="SMART" id="SM01012">
    <property type="entry name" value="ANTAR"/>
    <property type="match status" value="1"/>
</dbReference>
<evidence type="ECO:0000313" key="5">
    <source>
        <dbReference type="EMBL" id="SEO77558.1"/>
    </source>
</evidence>